<dbReference type="InterPro" id="IPR016181">
    <property type="entry name" value="Acyl_CoA_acyltransferase"/>
</dbReference>
<evidence type="ECO:0000256" key="1">
    <source>
        <dbReference type="ARBA" id="ARBA00022679"/>
    </source>
</evidence>
<feature type="transmembrane region" description="Helical" evidence="4">
    <location>
        <begin position="56"/>
        <end position="78"/>
    </location>
</feature>
<dbReference type="PANTHER" id="PTHR43792">
    <property type="entry name" value="GNAT FAMILY, PUTATIVE (AFU_ORTHOLOGUE AFUA_3G00765)-RELATED-RELATED"/>
    <property type="match status" value="1"/>
</dbReference>
<gene>
    <name evidence="6" type="ORF">DQ384_23210</name>
</gene>
<protein>
    <submittedName>
        <fullName evidence="6">N-acetyltransferase</fullName>
    </submittedName>
</protein>
<dbReference type="AlphaFoldDB" id="A0A367FEF3"/>
<evidence type="ECO:0000313" key="7">
    <source>
        <dbReference type="Proteomes" id="UP000253094"/>
    </source>
</evidence>
<reference evidence="6 7" key="1">
    <citation type="submission" date="2018-06" db="EMBL/GenBank/DDBJ databases">
        <title>Sphaerisporangium craniellae sp. nov., isolated from a marine sponge in the South China Sea.</title>
        <authorList>
            <person name="Li L."/>
        </authorList>
    </citation>
    <scope>NUCLEOTIDE SEQUENCE [LARGE SCALE GENOMIC DNA]</scope>
    <source>
        <strain evidence="6 7">CCTCC AA 208026</strain>
    </source>
</reference>
<evidence type="ECO:0000256" key="3">
    <source>
        <dbReference type="ARBA" id="ARBA00038502"/>
    </source>
</evidence>
<feature type="domain" description="N-acetyltransferase" evidence="5">
    <location>
        <begin position="1"/>
        <end position="163"/>
    </location>
</feature>
<dbReference type="InterPro" id="IPR051531">
    <property type="entry name" value="N-acetyltransferase"/>
</dbReference>
<keyword evidence="4" id="KW-1133">Transmembrane helix</keyword>
<dbReference type="SUPFAM" id="SSF55729">
    <property type="entry name" value="Acyl-CoA N-acyltransferases (Nat)"/>
    <property type="match status" value="1"/>
</dbReference>
<proteinExistence type="inferred from homology"/>
<evidence type="ECO:0000256" key="4">
    <source>
        <dbReference type="SAM" id="Phobius"/>
    </source>
</evidence>
<accession>A0A367FEF3</accession>
<evidence type="ECO:0000256" key="2">
    <source>
        <dbReference type="ARBA" id="ARBA00023315"/>
    </source>
</evidence>
<sequence length="173" mass="19155">MRPLTQADAEPLARAYVRNRDHLRPWEPERPEDFFTPAGQAARVGDRLREQREGRVLALVLAGAGRIVGTMTLANIVMGPFRSTDLGYWVDAEHNGRGLATKAVELVCELAGEHLGLHRIQASTLVGNLASQRVLGKAGFTPIGMAPTYLHIDGAWRDCLLFQRILNDRRPPL</sequence>
<dbReference type="GO" id="GO:0008999">
    <property type="term" value="F:protein-N-terminal-alanine acetyltransferase activity"/>
    <property type="evidence" value="ECO:0007669"/>
    <property type="project" value="TreeGrafter"/>
</dbReference>
<dbReference type="Gene3D" id="3.40.630.30">
    <property type="match status" value="1"/>
</dbReference>
<dbReference type="Proteomes" id="UP000253094">
    <property type="component" value="Unassembled WGS sequence"/>
</dbReference>
<dbReference type="PROSITE" id="PS51186">
    <property type="entry name" value="GNAT"/>
    <property type="match status" value="1"/>
</dbReference>
<name>A0A367FEF3_9ACTN</name>
<dbReference type="Pfam" id="PF13302">
    <property type="entry name" value="Acetyltransf_3"/>
    <property type="match status" value="1"/>
</dbReference>
<comment type="caution">
    <text evidence="6">The sequence shown here is derived from an EMBL/GenBank/DDBJ whole genome shotgun (WGS) entry which is preliminary data.</text>
</comment>
<keyword evidence="4" id="KW-0812">Transmembrane</keyword>
<dbReference type="EMBL" id="QOIL01000013">
    <property type="protein sequence ID" value="RCG28746.1"/>
    <property type="molecule type" value="Genomic_DNA"/>
</dbReference>
<dbReference type="OrthoDB" id="5242221at2"/>
<dbReference type="InterPro" id="IPR000182">
    <property type="entry name" value="GNAT_dom"/>
</dbReference>
<dbReference type="GO" id="GO:0005737">
    <property type="term" value="C:cytoplasm"/>
    <property type="evidence" value="ECO:0007669"/>
    <property type="project" value="TreeGrafter"/>
</dbReference>
<evidence type="ECO:0000313" key="6">
    <source>
        <dbReference type="EMBL" id="RCG28746.1"/>
    </source>
</evidence>
<keyword evidence="7" id="KW-1185">Reference proteome</keyword>
<comment type="similarity">
    <text evidence="3">Belongs to the acetyltransferase family. RimJ subfamily.</text>
</comment>
<keyword evidence="2" id="KW-0012">Acyltransferase</keyword>
<keyword evidence="4" id="KW-0472">Membrane</keyword>
<dbReference type="PANTHER" id="PTHR43792:SF8">
    <property type="entry name" value="[RIBOSOMAL PROTEIN US5]-ALANINE N-ACETYLTRANSFERASE"/>
    <property type="match status" value="1"/>
</dbReference>
<organism evidence="6 7">
    <name type="scientific">Sphaerisporangium album</name>
    <dbReference type="NCBI Taxonomy" id="509200"/>
    <lineage>
        <taxon>Bacteria</taxon>
        <taxon>Bacillati</taxon>
        <taxon>Actinomycetota</taxon>
        <taxon>Actinomycetes</taxon>
        <taxon>Streptosporangiales</taxon>
        <taxon>Streptosporangiaceae</taxon>
        <taxon>Sphaerisporangium</taxon>
    </lineage>
</organism>
<evidence type="ECO:0000259" key="5">
    <source>
        <dbReference type="PROSITE" id="PS51186"/>
    </source>
</evidence>
<keyword evidence="1 6" id="KW-0808">Transferase</keyword>